<feature type="domain" description="VIT" evidence="3">
    <location>
        <begin position="23"/>
        <end position="155"/>
    </location>
</feature>
<dbReference type="InterPro" id="IPR002035">
    <property type="entry name" value="VWF_A"/>
</dbReference>
<evidence type="ECO:0000259" key="2">
    <source>
        <dbReference type="PROSITE" id="PS50234"/>
    </source>
</evidence>
<accession>A0A0G4FTI0</accession>
<dbReference type="Gene3D" id="3.40.50.410">
    <property type="entry name" value="von Willebrand factor, type A domain"/>
    <property type="match status" value="1"/>
</dbReference>
<dbReference type="AlphaFoldDB" id="A0A0G4FTI0"/>
<feature type="region of interest" description="Disordered" evidence="1">
    <location>
        <begin position="13"/>
        <end position="32"/>
    </location>
</feature>
<dbReference type="Pfam" id="PF08487">
    <property type="entry name" value="VIT"/>
    <property type="match status" value="1"/>
</dbReference>
<evidence type="ECO:0000256" key="1">
    <source>
        <dbReference type="SAM" id="MobiDB-lite"/>
    </source>
</evidence>
<evidence type="ECO:0008006" key="5">
    <source>
        <dbReference type="Google" id="ProtNLM"/>
    </source>
</evidence>
<dbReference type="SUPFAM" id="SSF53300">
    <property type="entry name" value="vWA-like"/>
    <property type="match status" value="1"/>
</dbReference>
<dbReference type="VEuPathDB" id="CryptoDB:Cvel_18707"/>
<proteinExistence type="predicted"/>
<dbReference type="PROSITE" id="PS50234">
    <property type="entry name" value="VWFA"/>
    <property type="match status" value="1"/>
</dbReference>
<dbReference type="InterPro" id="IPR036465">
    <property type="entry name" value="vWFA_dom_sf"/>
</dbReference>
<dbReference type="PhylomeDB" id="A0A0G4FTI0"/>
<dbReference type="PANTHER" id="PTHR45737:SF6">
    <property type="entry name" value="VON WILLEBRAND FACTOR A DOMAIN-CONTAINING PROTEIN 5A"/>
    <property type="match status" value="1"/>
</dbReference>
<feature type="compositionally biased region" description="Acidic residues" evidence="1">
    <location>
        <begin position="472"/>
        <end position="482"/>
    </location>
</feature>
<gene>
    <name evidence="4" type="ORF">Cvel_18707</name>
</gene>
<dbReference type="PANTHER" id="PTHR45737">
    <property type="entry name" value="VON WILLEBRAND FACTOR A DOMAIN-CONTAINING PROTEIN 5A"/>
    <property type="match status" value="1"/>
</dbReference>
<sequence length="904" mass="96240">MPCLPRACLPDTCQNTTPSPSPSPGNEMASQNFTFPVPLKSSRSSVKMVDLVAEVTFSQTFQNVEVSDLEAKYVFPLVENAAVSGFKAFLNGTVVEGRVEGREQARKTYEVAVEGGDSAFLLEQHMPDVFEISDSPEGFDLPDFYEDVVYNTGNNGTGNFSTNNATYSADVAIERKGGQRIASVSSPSHPHLSSSAVIAPDSLAASFTFPPQNLSHNATDFVLAVDMDGAQPPQIVWEVAPDGQSVAAMLTLVPAFTNSEEIKPEIVFVTDISGSMWGGKIVTARTALELFLRSLPTDSYFNIIAFNHDYKRFSSTASRKYTAESLGEAENWVAANILAGGGTEILQPLQFVETMPPVEGYARQVIVLTDGQVTNTDQVVELVGRTAETTRYFTIGVGSGASRDLIARVALVGRGHEENVRDGENCRMAVMAQLERAIHASVNDLSIQWPEAGKIFQRAHPSSSPSAAAAAAEEEEEEEEEERGDRRFLQTGGGGGSALSFWSPAAAAAVSPSTRPSLRGSAPTSTSSPRATPLTTAPETEQTQTETNATSVQPSVPEFFSAPSPPPAVYSNKHLTLYALWTAPPSSLNQTALSDSSLSVSLSGTLAGASIGLSAEMNDTGREPDAVGIIHHMATRAVLRDLRERDLQGLLSEEEKKGAQVLGMRFGLASEWISWVATLERQGGAEEPSAVISRTFPQPGGYGYAAPAGGYGTSVYGFGSPLAYGSVGWSGYGYAGMALSPPQVKHHTYSYGYGYGGPVVTTTTTPTPSSSAAGTGMMALIQLQEFEGFFSFADAHRIRVATEEDLDVQSAELMNTVTDALSRLTRVPITNPSRVPTTFSLPDFVATVGAVAWLEADPIRAVASRFVVQKARSWLRAKMIEVGATEYAASVDSLVGAARGTLGF</sequence>
<dbReference type="Pfam" id="PF13768">
    <property type="entry name" value="VWA_3"/>
    <property type="match status" value="1"/>
</dbReference>
<feature type="region of interest" description="Disordered" evidence="1">
    <location>
        <begin position="457"/>
        <end position="495"/>
    </location>
</feature>
<feature type="region of interest" description="Disordered" evidence="1">
    <location>
        <begin position="511"/>
        <end position="558"/>
    </location>
</feature>
<protein>
    <recommendedName>
        <fullName evidence="5">VWFA domain-containing protein</fullName>
    </recommendedName>
</protein>
<dbReference type="PROSITE" id="PS51468">
    <property type="entry name" value="VIT"/>
    <property type="match status" value="1"/>
</dbReference>
<reference evidence="4" key="1">
    <citation type="submission" date="2014-11" db="EMBL/GenBank/DDBJ databases">
        <authorList>
            <person name="Otto D Thomas"/>
            <person name="Naeem Raeece"/>
        </authorList>
    </citation>
    <scope>NUCLEOTIDE SEQUENCE</scope>
</reference>
<dbReference type="InterPro" id="IPR013694">
    <property type="entry name" value="VIT"/>
</dbReference>
<organism evidence="4">
    <name type="scientific">Chromera velia CCMP2878</name>
    <dbReference type="NCBI Taxonomy" id="1169474"/>
    <lineage>
        <taxon>Eukaryota</taxon>
        <taxon>Sar</taxon>
        <taxon>Alveolata</taxon>
        <taxon>Colpodellida</taxon>
        <taxon>Chromeraceae</taxon>
        <taxon>Chromera</taxon>
    </lineage>
</organism>
<dbReference type="EMBL" id="CDMZ01000625">
    <property type="protein sequence ID" value="CEM18213.1"/>
    <property type="molecule type" value="Genomic_DNA"/>
</dbReference>
<evidence type="ECO:0000259" key="3">
    <source>
        <dbReference type="PROSITE" id="PS51468"/>
    </source>
</evidence>
<evidence type="ECO:0000313" key="4">
    <source>
        <dbReference type="EMBL" id="CEM18213.1"/>
    </source>
</evidence>
<dbReference type="SMART" id="SM00327">
    <property type="entry name" value="VWA"/>
    <property type="match status" value="1"/>
</dbReference>
<feature type="domain" description="VWFA" evidence="2">
    <location>
        <begin position="265"/>
        <end position="438"/>
    </location>
</feature>
<name>A0A0G4FTI0_9ALVE</name>
<dbReference type="SMART" id="SM00609">
    <property type="entry name" value="VIT"/>
    <property type="match status" value="1"/>
</dbReference>